<feature type="compositionally biased region" description="Low complexity" evidence="1">
    <location>
        <begin position="90"/>
        <end position="106"/>
    </location>
</feature>
<comment type="caution">
    <text evidence="2">The sequence shown here is derived from an EMBL/GenBank/DDBJ whole genome shotgun (WGS) entry which is preliminary data.</text>
</comment>
<feature type="compositionally biased region" description="Polar residues" evidence="1">
    <location>
        <begin position="1101"/>
        <end position="1123"/>
    </location>
</feature>
<feature type="compositionally biased region" description="Polar residues" evidence="1">
    <location>
        <begin position="666"/>
        <end position="679"/>
    </location>
</feature>
<feature type="compositionally biased region" description="Basic and acidic residues" evidence="1">
    <location>
        <begin position="1446"/>
        <end position="1461"/>
    </location>
</feature>
<feature type="region of interest" description="Disordered" evidence="1">
    <location>
        <begin position="1254"/>
        <end position="1461"/>
    </location>
</feature>
<reference evidence="2" key="1">
    <citation type="submission" date="2021-07" db="EMBL/GenBank/DDBJ databases">
        <authorList>
            <person name="Branca A.L. A."/>
        </authorList>
    </citation>
    <scope>NUCLEOTIDE SEQUENCE</scope>
</reference>
<feature type="compositionally biased region" description="Basic and acidic residues" evidence="1">
    <location>
        <begin position="787"/>
        <end position="804"/>
    </location>
</feature>
<feature type="compositionally biased region" description="Polar residues" evidence="1">
    <location>
        <begin position="403"/>
        <end position="417"/>
    </location>
</feature>
<feature type="compositionally biased region" description="Basic and acidic residues" evidence="1">
    <location>
        <begin position="300"/>
        <end position="313"/>
    </location>
</feature>
<feature type="compositionally biased region" description="Polar residues" evidence="1">
    <location>
        <begin position="223"/>
        <end position="241"/>
    </location>
</feature>
<feature type="compositionally biased region" description="Basic and acidic residues" evidence="1">
    <location>
        <begin position="1380"/>
        <end position="1395"/>
    </location>
</feature>
<feature type="compositionally biased region" description="Polar residues" evidence="1">
    <location>
        <begin position="1028"/>
        <end position="1045"/>
    </location>
</feature>
<evidence type="ECO:0000256" key="1">
    <source>
        <dbReference type="SAM" id="MobiDB-lite"/>
    </source>
</evidence>
<feature type="compositionally biased region" description="Polar residues" evidence="1">
    <location>
        <begin position="844"/>
        <end position="859"/>
    </location>
</feature>
<feature type="compositionally biased region" description="Acidic residues" evidence="1">
    <location>
        <begin position="61"/>
        <end position="75"/>
    </location>
</feature>
<feature type="compositionally biased region" description="Polar residues" evidence="1">
    <location>
        <begin position="953"/>
        <end position="967"/>
    </location>
</feature>
<feature type="compositionally biased region" description="Low complexity" evidence="1">
    <location>
        <begin position="1142"/>
        <end position="1163"/>
    </location>
</feature>
<feature type="region of interest" description="Disordered" evidence="1">
    <location>
        <begin position="1"/>
        <end position="543"/>
    </location>
</feature>
<accession>A0A9W4N3T7</accession>
<feature type="compositionally biased region" description="Basic and acidic residues" evidence="1">
    <location>
        <begin position="468"/>
        <end position="477"/>
    </location>
</feature>
<dbReference type="OrthoDB" id="5151921at2759"/>
<feature type="compositionally biased region" description="Polar residues" evidence="1">
    <location>
        <begin position="425"/>
        <end position="437"/>
    </location>
</feature>
<name>A0A9W4N3T7_PENOL</name>
<feature type="compositionally biased region" description="Polar residues" evidence="1">
    <location>
        <begin position="995"/>
        <end position="1019"/>
    </location>
</feature>
<feature type="compositionally biased region" description="Polar residues" evidence="1">
    <location>
        <begin position="1287"/>
        <end position="1308"/>
    </location>
</feature>
<feature type="compositionally biased region" description="Low complexity" evidence="1">
    <location>
        <begin position="1086"/>
        <end position="1099"/>
    </location>
</feature>
<feature type="compositionally biased region" description="Polar residues" evidence="1">
    <location>
        <begin position="1"/>
        <end position="21"/>
    </location>
</feature>
<feature type="compositionally biased region" description="Polar residues" evidence="1">
    <location>
        <begin position="142"/>
        <end position="165"/>
    </location>
</feature>
<dbReference type="Proteomes" id="UP001153618">
    <property type="component" value="Unassembled WGS sequence"/>
</dbReference>
<evidence type="ECO:0000313" key="2">
    <source>
        <dbReference type="EMBL" id="CAG8245621.1"/>
    </source>
</evidence>
<sequence length="1492" mass="160194">MDLTQSQGHGTQKNPSPSNIRSPLSPGSGSSGTPISFQPNVNRSKTKRWVEARQYSYDGGDWGDDDDDEEEEEEAPPPVPRVPYATQHNGSSSELSSRRLSSFGSGADDTAAKKNAGDQKPLPFVRPAELYKRMREEKAAQSPVTDGASTPDATGAPPQTAQQEPSVGLPEVKRMSSFGTDFMGDADSGQPENTSAAQPALHHNPSAGYRSVVHQAFDVPETPRSSTTSVERSNSDGTSVISPIIGSRAIDDERTPTILEEPNESSPPRETANGGPVFHPGHRRDLSLPSSDNSPSKRPQVTDHETPTGDRAEISVISPPAHDIPHPSLENHPIMQPYPNNGQDRPAPLKFGSASGPDSFHGTIPTIMGAEESPQNTDNDRLREEIIQSLSREATPSEEPEQRNQAQSHAPTESIPQQFEKYWSPTETPKAQTSNDQPELMNPQPLAPQNIYATSQGNSSSTVVDQPKIAKLERRFSWESSDGEEPAPQIPGSYASPPHETPLALQEPEPIHEDPVEPQPDVSRDLTASDHEGSDNPRSERPRLSLILPVSENASPPEQVSGPGTILPQQTQVPSITKNPALDESQLLGFRDIIGITSINQRIKSFEHTRDQFATLDTGLNQWLQFMVNEHSEHIDVVQKSQTLSPAVAASSPSRSRFPKLPSLGNLGSSNDGTPNSGSHMRRPSAHLGSVMNRQNVGDKGKEFLHTAGAFSGKASGAAKGLFAKGRSKFRPSGGSDKVQSSARNSVSFGSLPLFKSGKAGSAPSSDPLSLDGSQDEADRKHARAAKSGDKSRSHNSVETDVQPKHLSVSNAKTDDSDKSAAAGDFEQEMNAALGLSPEPLPQRSASTPMVLQPSQVNGVNKPPKEQPQVQSKATGMRSVSDMPTKRGPIAEKGLPVIPTEPFNVSLKTDSQAGEEQRGKSTPNITVSSIRPVFDEDANPPSPPPEDSGDGPTSNEHSLPRQPSVSTLGPDEATGKRSYEDDDFERDPPSPLQPPQANNEQTTTPQQTVERSVNGNSVPKTEAEPTVDDNSLPSAPLDSSEQATSAEILESKRKSISGLPPSVPGVQSPLRNEVRYSPGTRSSMLSFGSFGKHSFSGKGTRPTTPANGLDTSRSGSPAGNRESTLGKIVSFGRRRRASVGDLLSNIQLQGSQGSQGSKNSQGGQRKRALSRLSGLFGRQESPKPEGKSQHARTVSEPLQAKDLPAVPSNGNLDIASAEDGPPVLRNPFEAEPLPTQPAVSTVLPAPAPPSVALVPPIESNPLRDTHQRASIPLPPTSSTNSLPTGRFYSQLQAGNISETPVGSRQTRFLSHPLPGQSRSPSPMSVHENRTAQPLSPLEEIQDHQIPQVEAEEEKRQPPPAETMESQLSPLNESQEQEEQEEHKDRVLEERHELHGEPSLPSKLPGVPKGLGAEQDVRSRKPTGSDFAPVFDHRAVSNVSVLSSHPHRSENETRLVNDTHEPVELAITADDSSEEIVMSPTSYPGQEWTPVQL</sequence>
<proteinExistence type="predicted"/>
<feature type="compositionally biased region" description="Low complexity" evidence="1">
    <location>
        <begin position="287"/>
        <end position="296"/>
    </location>
</feature>
<feature type="compositionally biased region" description="Basic and acidic residues" evidence="1">
    <location>
        <begin position="129"/>
        <end position="139"/>
    </location>
</feature>
<evidence type="ECO:0000313" key="3">
    <source>
        <dbReference type="Proteomes" id="UP001153618"/>
    </source>
</evidence>
<feature type="region of interest" description="Disordered" evidence="1">
    <location>
        <begin position="648"/>
        <end position="685"/>
    </location>
</feature>
<feature type="compositionally biased region" description="Low complexity" evidence="1">
    <location>
        <begin position="1364"/>
        <end position="1373"/>
    </location>
</feature>
<keyword evidence="3" id="KW-1185">Reference proteome</keyword>
<feature type="region of interest" description="Disordered" evidence="1">
    <location>
        <begin position="757"/>
        <end position="1232"/>
    </location>
</feature>
<dbReference type="EMBL" id="CAJVOS010000071">
    <property type="protein sequence ID" value="CAG8245621.1"/>
    <property type="molecule type" value="Genomic_DNA"/>
</dbReference>
<feature type="compositionally biased region" description="Low complexity" evidence="1">
    <location>
        <begin position="22"/>
        <end position="36"/>
    </location>
</feature>
<organism evidence="2 3">
    <name type="scientific">Penicillium olsonii</name>
    <dbReference type="NCBI Taxonomy" id="99116"/>
    <lineage>
        <taxon>Eukaryota</taxon>
        <taxon>Fungi</taxon>
        <taxon>Dikarya</taxon>
        <taxon>Ascomycota</taxon>
        <taxon>Pezizomycotina</taxon>
        <taxon>Eurotiomycetes</taxon>
        <taxon>Eurotiomycetidae</taxon>
        <taxon>Eurotiales</taxon>
        <taxon>Aspergillaceae</taxon>
        <taxon>Penicillium</taxon>
    </lineage>
</organism>
<feature type="compositionally biased region" description="Polar residues" evidence="1">
    <location>
        <begin position="906"/>
        <end position="929"/>
    </location>
</feature>
<gene>
    <name evidence="2" type="ORF">POLS_LOCUS8647</name>
</gene>
<feature type="compositionally biased region" description="Polar residues" evidence="1">
    <location>
        <begin position="451"/>
        <end position="464"/>
    </location>
</feature>
<protein>
    <submittedName>
        <fullName evidence="2">Uncharacterized protein</fullName>
    </submittedName>
</protein>
<feature type="compositionally biased region" description="Basic and acidic residues" evidence="1">
    <location>
        <begin position="522"/>
        <end position="543"/>
    </location>
</feature>